<evidence type="ECO:0000256" key="2">
    <source>
        <dbReference type="ARBA" id="ARBA00024341"/>
    </source>
</evidence>
<feature type="region of interest" description="Disordered" evidence="3">
    <location>
        <begin position="25"/>
        <end position="47"/>
    </location>
</feature>
<keyword evidence="1" id="KW-0112">Calmodulin-binding</keyword>
<dbReference type="EnsemblPlants" id="OGLUM02G12710.1">
    <property type="protein sequence ID" value="OGLUM02G12710.1"/>
    <property type="gene ID" value="OGLUM02G12710"/>
</dbReference>
<reference evidence="4" key="2">
    <citation type="submission" date="2018-05" db="EMBL/GenBank/DDBJ databases">
        <title>OgluRS3 (Oryza glumaepatula Reference Sequence Version 3).</title>
        <authorList>
            <person name="Zhang J."/>
            <person name="Kudrna D."/>
            <person name="Lee S."/>
            <person name="Talag J."/>
            <person name="Welchert J."/>
            <person name="Wing R.A."/>
        </authorList>
    </citation>
    <scope>NUCLEOTIDE SEQUENCE [LARGE SCALE GENOMIC DNA]</scope>
</reference>
<dbReference type="InterPro" id="IPR000048">
    <property type="entry name" value="IQ_motif_EF-hand-BS"/>
</dbReference>
<accession>A0A0D9YQN3</accession>
<dbReference type="PROSITE" id="PS50096">
    <property type="entry name" value="IQ"/>
    <property type="match status" value="2"/>
</dbReference>
<organism evidence="4">
    <name type="scientific">Oryza glumipatula</name>
    <dbReference type="NCBI Taxonomy" id="40148"/>
    <lineage>
        <taxon>Eukaryota</taxon>
        <taxon>Viridiplantae</taxon>
        <taxon>Streptophyta</taxon>
        <taxon>Embryophyta</taxon>
        <taxon>Tracheophyta</taxon>
        <taxon>Spermatophyta</taxon>
        <taxon>Magnoliopsida</taxon>
        <taxon>Liliopsida</taxon>
        <taxon>Poales</taxon>
        <taxon>Poaceae</taxon>
        <taxon>BOP clade</taxon>
        <taxon>Oryzoideae</taxon>
        <taxon>Oryzeae</taxon>
        <taxon>Oryzinae</taxon>
        <taxon>Oryza</taxon>
    </lineage>
</organism>
<evidence type="ECO:0000256" key="1">
    <source>
        <dbReference type="ARBA" id="ARBA00022860"/>
    </source>
</evidence>
<keyword evidence="5" id="KW-1185">Reference proteome</keyword>
<evidence type="ECO:0000256" key="3">
    <source>
        <dbReference type="SAM" id="MobiDB-lite"/>
    </source>
</evidence>
<sequence>MGKKHAAAGSGGGWLAAVRKVFRPSKDAADKKGGGGGDREEEAAAEAAPEVLLLEHFPAGGTSLSAEGTGNDQGGTVVGKGEGEEEDGEDGYGEVERARALAAAAEAAVAAAEAAARVVRMSALRRASREERAAVRIQAFYRGYLARRALRALRGLVRLQALVRGHQVRRQVHLTMRCMQALVRAQARVRARRLITDHLHAGVAPLCLPPLPPATAAATYSSRRREGGYSWHPLRNNSYHAQLGERDESDDDVDGDGGKVGEHARQQQQRQRGNDVRSRSPFRSWDGSSRTPEEDRAEGARRHDAAARRERARAYAYGYQQRQWQEKAGGFQWLDRWMAAQAQQHAPEPDKSRRRAALTAAADGTTMPERTVEMDTTSYRSPLNSHSAAVQGRPPAVPGYMAATQAARARARTAPPATPAHARSRSGAVLAGDTSSSGQSGSGSGGGGAHVQEPCAVYSPESRGTGDWTLPRLAVSSRATRYLLLWTWTR</sequence>
<feature type="compositionally biased region" description="Gly residues" evidence="3">
    <location>
        <begin position="71"/>
        <end position="80"/>
    </location>
</feature>
<dbReference type="HOGENOM" id="CLU_048049_0_0_1"/>
<feature type="compositionally biased region" description="Low complexity" evidence="3">
    <location>
        <begin position="411"/>
        <end position="421"/>
    </location>
</feature>
<reference evidence="4" key="1">
    <citation type="submission" date="2015-04" db="UniProtKB">
        <authorList>
            <consortium name="EnsemblPlants"/>
        </authorList>
    </citation>
    <scope>IDENTIFICATION</scope>
</reference>
<feature type="region of interest" description="Disordered" evidence="3">
    <location>
        <begin position="411"/>
        <end position="468"/>
    </location>
</feature>
<dbReference type="PANTHER" id="PTHR32295">
    <property type="entry name" value="IQ-DOMAIN 5-RELATED"/>
    <property type="match status" value="1"/>
</dbReference>
<feature type="region of interest" description="Disordered" evidence="3">
    <location>
        <begin position="245"/>
        <end position="305"/>
    </location>
</feature>
<dbReference type="SMART" id="SM00015">
    <property type="entry name" value="IQ"/>
    <property type="match status" value="2"/>
</dbReference>
<dbReference type="CDD" id="cd23767">
    <property type="entry name" value="IQCD"/>
    <property type="match status" value="1"/>
</dbReference>
<dbReference type="Gene3D" id="1.20.5.190">
    <property type="match status" value="1"/>
</dbReference>
<feature type="compositionally biased region" description="Basic and acidic residues" evidence="3">
    <location>
        <begin position="256"/>
        <end position="265"/>
    </location>
</feature>
<dbReference type="Pfam" id="PF00612">
    <property type="entry name" value="IQ"/>
    <property type="match status" value="2"/>
</dbReference>
<name>A0A0D9YQN3_9ORYZ</name>
<feature type="compositionally biased region" description="Gly residues" evidence="3">
    <location>
        <begin position="440"/>
        <end position="449"/>
    </location>
</feature>
<proteinExistence type="inferred from homology"/>
<evidence type="ECO:0008006" key="6">
    <source>
        <dbReference type="Google" id="ProtNLM"/>
    </source>
</evidence>
<feature type="compositionally biased region" description="Acidic residues" evidence="3">
    <location>
        <begin position="83"/>
        <end position="92"/>
    </location>
</feature>
<evidence type="ECO:0000313" key="4">
    <source>
        <dbReference type="EnsemblPlants" id="OGLUM02G12710.1"/>
    </source>
</evidence>
<evidence type="ECO:0000313" key="5">
    <source>
        <dbReference type="Proteomes" id="UP000026961"/>
    </source>
</evidence>
<protein>
    <recommendedName>
        <fullName evidence="6">DUF4005 domain-containing protein</fullName>
    </recommendedName>
</protein>
<dbReference type="eggNOG" id="ENOG502QQK3">
    <property type="taxonomic scope" value="Eukaryota"/>
</dbReference>
<comment type="similarity">
    <text evidence="2">Belongs to the IQD family.</text>
</comment>
<dbReference type="GO" id="GO:0005516">
    <property type="term" value="F:calmodulin binding"/>
    <property type="evidence" value="ECO:0007669"/>
    <property type="project" value="UniProtKB-KW"/>
</dbReference>
<dbReference type="AlphaFoldDB" id="A0A0D9YQN3"/>
<feature type="compositionally biased region" description="Basic and acidic residues" evidence="3">
    <location>
        <begin position="291"/>
        <end position="305"/>
    </location>
</feature>
<feature type="region of interest" description="Disordered" evidence="3">
    <location>
        <begin position="342"/>
        <end position="369"/>
    </location>
</feature>
<dbReference type="PANTHER" id="PTHR32295:SF33">
    <property type="entry name" value="PROTEIN IQ-DOMAIN 21"/>
    <property type="match status" value="1"/>
</dbReference>
<feature type="region of interest" description="Disordered" evidence="3">
    <location>
        <begin position="62"/>
        <end position="92"/>
    </location>
</feature>
<dbReference type="Proteomes" id="UP000026961">
    <property type="component" value="Chromosome 2"/>
</dbReference>
<dbReference type="Gramene" id="OGLUM02G12710.1">
    <property type="protein sequence ID" value="OGLUM02G12710.1"/>
    <property type="gene ID" value="OGLUM02G12710"/>
</dbReference>